<dbReference type="EMBL" id="CP144753">
    <property type="protein sequence ID" value="WVZ95530.1"/>
    <property type="molecule type" value="Genomic_DNA"/>
</dbReference>
<reference evidence="2 3" key="1">
    <citation type="submission" date="2024-02" db="EMBL/GenBank/DDBJ databases">
        <title>High-quality chromosome-scale genome assembly of Pensacola bahiagrass (Paspalum notatum Flugge var. saurae).</title>
        <authorList>
            <person name="Vega J.M."/>
            <person name="Podio M."/>
            <person name="Orjuela J."/>
            <person name="Siena L.A."/>
            <person name="Pessino S.C."/>
            <person name="Combes M.C."/>
            <person name="Mariac C."/>
            <person name="Albertini E."/>
            <person name="Pupilli F."/>
            <person name="Ortiz J.P.A."/>
            <person name="Leblanc O."/>
        </authorList>
    </citation>
    <scope>NUCLEOTIDE SEQUENCE [LARGE SCALE GENOMIC DNA]</scope>
    <source>
        <strain evidence="2">R1</strain>
        <tissue evidence="2">Leaf</tissue>
    </source>
</reference>
<feature type="non-terminal residue" evidence="2">
    <location>
        <position position="1"/>
    </location>
</feature>
<feature type="region of interest" description="Disordered" evidence="1">
    <location>
        <begin position="68"/>
        <end position="99"/>
    </location>
</feature>
<gene>
    <name evidence="2" type="ORF">U9M48_041283</name>
</gene>
<sequence length="231" mass="24872">DKEPLGRFWCPVLPPWPSRLAPPSTLAPGPIRQGELGESIRIPNCFRFSVSPISNPSNSVAAQACGGSESAPSVARGVWRRPAGGSLSRRRGSQARGRGCPGSRGAVAGWLLACCVPTAVPIQGADGIGSRAAEQAIRTACLPQPKDQSARPPAALLARAGHQQANNKLIDQYLQDAIWRMKERQELESAVGLELAEEKQKKQGLVIENLEKMEELKAMEAKLEEKDKLLE</sequence>
<name>A0AAQ3XEP3_PASNO</name>
<dbReference type="Proteomes" id="UP001341281">
    <property type="component" value="Chromosome 09"/>
</dbReference>
<evidence type="ECO:0000256" key="1">
    <source>
        <dbReference type="SAM" id="MobiDB-lite"/>
    </source>
</evidence>
<organism evidence="2 3">
    <name type="scientific">Paspalum notatum var. saurae</name>
    <dbReference type="NCBI Taxonomy" id="547442"/>
    <lineage>
        <taxon>Eukaryota</taxon>
        <taxon>Viridiplantae</taxon>
        <taxon>Streptophyta</taxon>
        <taxon>Embryophyta</taxon>
        <taxon>Tracheophyta</taxon>
        <taxon>Spermatophyta</taxon>
        <taxon>Magnoliopsida</taxon>
        <taxon>Liliopsida</taxon>
        <taxon>Poales</taxon>
        <taxon>Poaceae</taxon>
        <taxon>PACMAD clade</taxon>
        <taxon>Panicoideae</taxon>
        <taxon>Andropogonodae</taxon>
        <taxon>Paspaleae</taxon>
        <taxon>Paspalinae</taxon>
        <taxon>Paspalum</taxon>
    </lineage>
</organism>
<protein>
    <submittedName>
        <fullName evidence="2">Uncharacterized protein</fullName>
    </submittedName>
</protein>
<evidence type="ECO:0000313" key="2">
    <source>
        <dbReference type="EMBL" id="WVZ95530.1"/>
    </source>
</evidence>
<evidence type="ECO:0000313" key="3">
    <source>
        <dbReference type="Proteomes" id="UP001341281"/>
    </source>
</evidence>
<accession>A0AAQ3XEP3</accession>
<proteinExistence type="predicted"/>
<keyword evidence="3" id="KW-1185">Reference proteome</keyword>
<dbReference type="AlphaFoldDB" id="A0AAQ3XEP3"/>
<feature type="non-terminal residue" evidence="2">
    <location>
        <position position="231"/>
    </location>
</feature>